<evidence type="ECO:0000313" key="4">
    <source>
        <dbReference type="Proteomes" id="UP000294882"/>
    </source>
</evidence>
<keyword evidence="1" id="KW-0175">Coiled coil</keyword>
<proteinExistence type="predicted"/>
<accession>A0A4R7TZN1</accession>
<protein>
    <submittedName>
        <fullName evidence="3">Uncharacterized protein</fullName>
    </submittedName>
</protein>
<reference evidence="3 4" key="1">
    <citation type="submission" date="2019-03" db="EMBL/GenBank/DDBJ databases">
        <title>Genomic Encyclopedia of Archaeal and Bacterial Type Strains, Phase II (KMG-II): from individual species to whole genera.</title>
        <authorList>
            <person name="Goeker M."/>
        </authorList>
    </citation>
    <scope>NUCLEOTIDE SEQUENCE [LARGE SCALE GENOMIC DNA]</scope>
    <source>
        <strain evidence="3 4">ATCC 25591</strain>
    </source>
</reference>
<feature type="transmembrane region" description="Helical" evidence="2">
    <location>
        <begin position="6"/>
        <end position="29"/>
    </location>
</feature>
<feature type="coiled-coil region" evidence="1">
    <location>
        <begin position="40"/>
        <end position="67"/>
    </location>
</feature>
<keyword evidence="2" id="KW-0472">Membrane</keyword>
<evidence type="ECO:0000313" key="3">
    <source>
        <dbReference type="EMBL" id="TDU98129.1"/>
    </source>
</evidence>
<evidence type="ECO:0000256" key="2">
    <source>
        <dbReference type="SAM" id="Phobius"/>
    </source>
</evidence>
<dbReference type="Proteomes" id="UP000294882">
    <property type="component" value="Unassembled WGS sequence"/>
</dbReference>
<comment type="caution">
    <text evidence="3">The sequence shown here is derived from an EMBL/GenBank/DDBJ whole genome shotgun (WGS) entry which is preliminary data.</text>
</comment>
<evidence type="ECO:0000256" key="1">
    <source>
        <dbReference type="SAM" id="Coils"/>
    </source>
</evidence>
<keyword evidence="2" id="KW-1133">Transmembrane helix</keyword>
<sequence>MVSTKIFFVISINILLISLFAFLTILLFSKFAPKVILKKITKYQDIFNKYEDYINKLENQYASFLEKTNRKMVNENDTQIYELIMSFEKSKQSFDSLFLQCNFKITKHIEKHSGFETKCVVNILRLQKNMNKILSDGKLIHSKINALINEKIIIPQTILEHFDTLQKVQKNIDYIFRQNKNLTIFFIEKIKLLNLAIKEVSKFFLNDIYLTKSVSFNVSKLQEYNKLIREKLLVASHGEMYRNIVENSLPNLIIKNNYLVEDNDKDKEYEKAKKKYNELLIYLKDELALLNFVDNESWYSNLLFDIIEQIYQKKSLRKFKYHAKVFLKQSMPHVIIDIDEFKVNQEENNKEINSLYSKIPTNVVNEYIANNEAINEYIIKSIVGIKNIYDEAIKKEDYIKTLNDLKNKLIEYNELKKSQIEIFNNIQFYRNERNVYSLRFQSFSHHLFMLINACDKFKVILNEEENQEFALLLMLDNKLKQKFENENYENVFLIEDVDIYSKRVFEHSSKINLKIECAKVTKIIVQKIAPYVSSDETMKKLYEQLSKLNNLNKYEEAIETIYDFLQNHLN</sequence>
<keyword evidence="2" id="KW-0812">Transmembrane</keyword>
<dbReference type="AlphaFoldDB" id="A0A4R7TZN1"/>
<dbReference type="EMBL" id="SOCH01000002">
    <property type="protein sequence ID" value="TDU98129.1"/>
    <property type="molecule type" value="Genomic_DNA"/>
</dbReference>
<organism evidence="3 4">
    <name type="scientific">Metamycoplasma hyosynoviae</name>
    <dbReference type="NCBI Taxonomy" id="29559"/>
    <lineage>
        <taxon>Bacteria</taxon>
        <taxon>Bacillati</taxon>
        <taxon>Mycoplasmatota</taxon>
        <taxon>Mycoplasmoidales</taxon>
        <taxon>Metamycoplasmataceae</taxon>
        <taxon>Metamycoplasma</taxon>
    </lineage>
</organism>
<gene>
    <name evidence="3" type="ORF">JN03_0150</name>
</gene>
<name>A0A4R7TZN1_9BACT</name>